<keyword evidence="10" id="KW-1185">Reference proteome</keyword>
<evidence type="ECO:0000313" key="9">
    <source>
        <dbReference type="EMBL" id="EWS71715.1"/>
    </source>
</evidence>
<evidence type="ECO:0000256" key="4">
    <source>
        <dbReference type="ARBA" id="ARBA00022801"/>
    </source>
</evidence>
<organism evidence="9 10">
    <name type="scientific">Tetrahymena thermophila (strain SB210)</name>
    <dbReference type="NCBI Taxonomy" id="312017"/>
    <lineage>
        <taxon>Eukaryota</taxon>
        <taxon>Sar</taxon>
        <taxon>Alveolata</taxon>
        <taxon>Ciliophora</taxon>
        <taxon>Intramacronucleata</taxon>
        <taxon>Oligohymenophorea</taxon>
        <taxon>Hymenostomatida</taxon>
        <taxon>Tetrahymenina</taxon>
        <taxon>Tetrahymenidae</taxon>
        <taxon>Tetrahymena</taxon>
    </lineage>
</organism>
<sequence>MKYQLILLLLQKFLIFSSAQFQISNSTLLKVVSVIRHGTRYVETPKLADPEDIKYSGELTPVGMRQQNELGRVFHKIFAENEKLISLNYEPSEIYVQSTDKNRTIQSAQSFLHGLYQQTAAINSKVDQKYFDPPFDSQIIQNITKPDGNLSIGKDIFPIPIRTLPQDQDKYLLTHGNACNASIKWREQNMQSKEWQEVSNYYKPQIDLLQQKIQEFIKSDLPTPLDINQVYEWMDAILCQKQKGGSNYPQIDDELFQTMQDISQLQFFIIFFLREYQLKAISTPFYNLLLSHLDYYIENKTDHKLVLFFAHDTTVNMILNTLNLTGYDCIKKKLVDKNWDETKVCFTNIVKVASNILFELRKSNLDNQLFISIRYNGDYLKFNQGNDTMLFSDFKTKFTDWQIKDWDVICENTNYYNHEDSSLQDIPTWFIAITIIVFTLFLISSYLACKFYRKLNNNSSQQKHIEFSDNL</sequence>
<dbReference type="InterPro" id="IPR000560">
    <property type="entry name" value="His_Pase_clade-2"/>
</dbReference>
<evidence type="ECO:0000256" key="7">
    <source>
        <dbReference type="SAM" id="Phobius"/>
    </source>
</evidence>
<evidence type="ECO:0000256" key="8">
    <source>
        <dbReference type="SAM" id="SignalP"/>
    </source>
</evidence>
<evidence type="ECO:0000256" key="6">
    <source>
        <dbReference type="ARBA" id="ARBA00023180"/>
    </source>
</evidence>
<proteinExistence type="inferred from homology"/>
<dbReference type="InterPro" id="IPR033379">
    <property type="entry name" value="Acid_Pase_AS"/>
</dbReference>
<dbReference type="GeneID" id="24440536"/>
<name>W7WXY4_TETTS</name>
<comment type="similarity">
    <text evidence="2">Belongs to the histidine acid phosphatase family.</text>
</comment>
<keyword evidence="5" id="KW-1015">Disulfide bond</keyword>
<dbReference type="Pfam" id="PF00328">
    <property type="entry name" value="His_Phos_2"/>
    <property type="match status" value="1"/>
</dbReference>
<keyword evidence="3 8" id="KW-0732">Signal</keyword>
<dbReference type="Gene3D" id="3.40.50.1240">
    <property type="entry name" value="Phosphoglycerate mutase-like"/>
    <property type="match status" value="1"/>
</dbReference>
<comment type="catalytic activity">
    <reaction evidence="1">
        <text>a phosphate monoester + H2O = an alcohol + phosphate</text>
        <dbReference type="Rhea" id="RHEA:15017"/>
        <dbReference type="ChEBI" id="CHEBI:15377"/>
        <dbReference type="ChEBI" id="CHEBI:30879"/>
        <dbReference type="ChEBI" id="CHEBI:43474"/>
        <dbReference type="ChEBI" id="CHEBI:67140"/>
        <dbReference type="EC" id="3.1.3.2"/>
    </reaction>
</comment>
<dbReference type="InParanoid" id="W7WXY4"/>
<evidence type="ECO:0000256" key="2">
    <source>
        <dbReference type="ARBA" id="ARBA00005375"/>
    </source>
</evidence>
<keyword evidence="7" id="KW-0812">Transmembrane</keyword>
<feature type="signal peptide" evidence="8">
    <location>
        <begin position="1"/>
        <end position="19"/>
    </location>
</feature>
<feature type="transmembrane region" description="Helical" evidence="7">
    <location>
        <begin position="429"/>
        <end position="449"/>
    </location>
</feature>
<dbReference type="PANTHER" id="PTHR11567:SF211">
    <property type="entry name" value="PROSTATIC ACID PHOSPHATASE"/>
    <property type="match status" value="1"/>
</dbReference>
<dbReference type="AlphaFoldDB" id="W7WXY4"/>
<dbReference type="RefSeq" id="XP_012655756.1">
    <property type="nucleotide sequence ID" value="XM_012800302.1"/>
</dbReference>
<dbReference type="CDD" id="cd07061">
    <property type="entry name" value="HP_HAP_like"/>
    <property type="match status" value="1"/>
</dbReference>
<reference evidence="10" key="1">
    <citation type="journal article" date="2006" name="PLoS Biol.">
        <title>Macronuclear genome sequence of the ciliate Tetrahymena thermophila, a model eukaryote.</title>
        <authorList>
            <person name="Eisen J.A."/>
            <person name="Coyne R.S."/>
            <person name="Wu M."/>
            <person name="Wu D."/>
            <person name="Thiagarajan M."/>
            <person name="Wortman J.R."/>
            <person name="Badger J.H."/>
            <person name="Ren Q."/>
            <person name="Amedeo P."/>
            <person name="Jones K.M."/>
            <person name="Tallon L.J."/>
            <person name="Delcher A.L."/>
            <person name="Salzberg S.L."/>
            <person name="Silva J.C."/>
            <person name="Haas B.J."/>
            <person name="Majoros W.H."/>
            <person name="Farzad M."/>
            <person name="Carlton J.M."/>
            <person name="Smith R.K. Jr."/>
            <person name="Garg J."/>
            <person name="Pearlman R.E."/>
            <person name="Karrer K.M."/>
            <person name="Sun L."/>
            <person name="Manning G."/>
            <person name="Elde N.C."/>
            <person name="Turkewitz A.P."/>
            <person name="Asai D.J."/>
            <person name="Wilkes D.E."/>
            <person name="Wang Y."/>
            <person name="Cai H."/>
            <person name="Collins K."/>
            <person name="Stewart B.A."/>
            <person name="Lee S.R."/>
            <person name="Wilamowska K."/>
            <person name="Weinberg Z."/>
            <person name="Ruzzo W.L."/>
            <person name="Wloga D."/>
            <person name="Gaertig J."/>
            <person name="Frankel J."/>
            <person name="Tsao C.-C."/>
            <person name="Gorovsky M.A."/>
            <person name="Keeling P.J."/>
            <person name="Waller R.F."/>
            <person name="Patron N.J."/>
            <person name="Cherry J.M."/>
            <person name="Stover N.A."/>
            <person name="Krieger C.J."/>
            <person name="del Toro C."/>
            <person name="Ryder H.F."/>
            <person name="Williamson S.C."/>
            <person name="Barbeau R.A."/>
            <person name="Hamilton E.P."/>
            <person name="Orias E."/>
        </authorList>
    </citation>
    <scope>NUCLEOTIDE SEQUENCE [LARGE SCALE GENOMIC DNA]</scope>
    <source>
        <strain evidence="10">SB210</strain>
    </source>
</reference>
<keyword evidence="4" id="KW-0378">Hydrolase</keyword>
<accession>W7WXY4</accession>
<keyword evidence="7" id="KW-0472">Membrane</keyword>
<evidence type="ECO:0000313" key="10">
    <source>
        <dbReference type="Proteomes" id="UP000009168"/>
    </source>
</evidence>
<keyword evidence="6" id="KW-0325">Glycoprotein</keyword>
<dbReference type="PROSITE" id="PS00778">
    <property type="entry name" value="HIS_ACID_PHOSPHAT_2"/>
    <property type="match status" value="1"/>
</dbReference>
<evidence type="ECO:0000256" key="1">
    <source>
        <dbReference type="ARBA" id="ARBA00000032"/>
    </source>
</evidence>
<protein>
    <submittedName>
        <fullName evidence="9">Histidine phosphatase family (Branch 2) protein</fullName>
    </submittedName>
</protein>
<dbReference type="GO" id="GO:0003993">
    <property type="term" value="F:acid phosphatase activity"/>
    <property type="evidence" value="ECO:0007669"/>
    <property type="project" value="UniProtKB-EC"/>
</dbReference>
<dbReference type="InterPro" id="IPR029033">
    <property type="entry name" value="His_PPase_superfam"/>
</dbReference>
<dbReference type="KEGG" id="tet:TTHERM_000756121"/>
<dbReference type="Proteomes" id="UP000009168">
    <property type="component" value="Unassembled WGS sequence"/>
</dbReference>
<dbReference type="SUPFAM" id="SSF53254">
    <property type="entry name" value="Phosphoglycerate mutase-like"/>
    <property type="match status" value="1"/>
</dbReference>
<dbReference type="EMBL" id="GG662437">
    <property type="protein sequence ID" value="EWS71715.1"/>
    <property type="molecule type" value="Genomic_DNA"/>
</dbReference>
<dbReference type="InterPro" id="IPR050645">
    <property type="entry name" value="Histidine_acid_phosphatase"/>
</dbReference>
<evidence type="ECO:0000256" key="3">
    <source>
        <dbReference type="ARBA" id="ARBA00022729"/>
    </source>
</evidence>
<dbReference type="OrthoDB" id="294288at2759"/>
<dbReference type="PANTHER" id="PTHR11567">
    <property type="entry name" value="ACID PHOSPHATASE-RELATED"/>
    <property type="match status" value="1"/>
</dbReference>
<evidence type="ECO:0000256" key="5">
    <source>
        <dbReference type="ARBA" id="ARBA00023157"/>
    </source>
</evidence>
<keyword evidence="7" id="KW-1133">Transmembrane helix</keyword>
<feature type="chain" id="PRO_5004905546" evidence="8">
    <location>
        <begin position="20"/>
        <end position="471"/>
    </location>
</feature>
<gene>
    <name evidence="9" type="ORF">TTHERM_000756121</name>
</gene>